<feature type="compositionally biased region" description="Acidic residues" evidence="1">
    <location>
        <begin position="74"/>
        <end position="83"/>
    </location>
</feature>
<evidence type="ECO:0000256" key="1">
    <source>
        <dbReference type="SAM" id="MobiDB-lite"/>
    </source>
</evidence>
<keyword evidence="3" id="KW-1185">Reference proteome</keyword>
<proteinExistence type="predicted"/>
<accession>A0ABW2LUD2</accession>
<reference evidence="3" key="1">
    <citation type="journal article" date="2019" name="Int. J. Syst. Evol. Microbiol.">
        <title>The Global Catalogue of Microorganisms (GCM) 10K type strain sequencing project: providing services to taxonomists for standard genome sequencing and annotation.</title>
        <authorList>
            <consortium name="The Broad Institute Genomics Platform"/>
            <consortium name="The Broad Institute Genome Sequencing Center for Infectious Disease"/>
            <person name="Wu L."/>
            <person name="Ma J."/>
        </authorList>
    </citation>
    <scope>NUCLEOTIDE SEQUENCE [LARGE SCALE GENOMIC DNA]</scope>
    <source>
        <strain evidence="3">WLHS5</strain>
    </source>
</reference>
<gene>
    <name evidence="2" type="ORF">ACFQRI_26085</name>
</gene>
<feature type="region of interest" description="Disordered" evidence="1">
    <location>
        <begin position="60"/>
        <end position="83"/>
    </location>
</feature>
<dbReference type="Proteomes" id="UP001596504">
    <property type="component" value="Unassembled WGS sequence"/>
</dbReference>
<evidence type="ECO:0000313" key="3">
    <source>
        <dbReference type="Proteomes" id="UP001596504"/>
    </source>
</evidence>
<evidence type="ECO:0000313" key="2">
    <source>
        <dbReference type="EMBL" id="MFC7344895.1"/>
    </source>
</evidence>
<comment type="caution">
    <text evidence="2">The sequence shown here is derived from an EMBL/GenBank/DDBJ whole genome shotgun (WGS) entry which is preliminary data.</text>
</comment>
<sequence>MRPENAAVVKMCEAQYWALMGVHKKMGELEQCLQASSLSLPKVADNEVAEKIAALVEDYTERNREHRSAANVADAEESGPTDL</sequence>
<dbReference type="RefSeq" id="WP_380673132.1">
    <property type="nucleotide sequence ID" value="NZ_JBHTCJ010000021.1"/>
</dbReference>
<organism evidence="2 3">
    <name type="scientific">Saccharopolyspora griseoalba</name>
    <dbReference type="NCBI Taxonomy" id="1431848"/>
    <lineage>
        <taxon>Bacteria</taxon>
        <taxon>Bacillati</taxon>
        <taxon>Actinomycetota</taxon>
        <taxon>Actinomycetes</taxon>
        <taxon>Pseudonocardiales</taxon>
        <taxon>Pseudonocardiaceae</taxon>
        <taxon>Saccharopolyspora</taxon>
    </lineage>
</organism>
<protein>
    <submittedName>
        <fullName evidence="2">Uncharacterized protein</fullName>
    </submittedName>
</protein>
<dbReference type="EMBL" id="JBHTCJ010000021">
    <property type="protein sequence ID" value="MFC7344895.1"/>
    <property type="molecule type" value="Genomic_DNA"/>
</dbReference>
<name>A0ABW2LUD2_9PSEU</name>